<feature type="compositionally biased region" description="Basic and acidic residues" evidence="1">
    <location>
        <begin position="141"/>
        <end position="181"/>
    </location>
</feature>
<keyword evidence="3" id="KW-1185">Reference proteome</keyword>
<proteinExistence type="predicted"/>
<feature type="compositionally biased region" description="Acidic residues" evidence="1">
    <location>
        <begin position="293"/>
        <end position="335"/>
    </location>
</feature>
<name>A0AAV4AP80_9GAST</name>
<protein>
    <submittedName>
        <fullName evidence="2">Uncharacterized protein</fullName>
    </submittedName>
</protein>
<organism evidence="2 3">
    <name type="scientific">Plakobranchus ocellatus</name>
    <dbReference type="NCBI Taxonomy" id="259542"/>
    <lineage>
        <taxon>Eukaryota</taxon>
        <taxon>Metazoa</taxon>
        <taxon>Spiralia</taxon>
        <taxon>Lophotrochozoa</taxon>
        <taxon>Mollusca</taxon>
        <taxon>Gastropoda</taxon>
        <taxon>Heterobranchia</taxon>
        <taxon>Euthyneura</taxon>
        <taxon>Panpulmonata</taxon>
        <taxon>Sacoglossa</taxon>
        <taxon>Placobranchoidea</taxon>
        <taxon>Plakobranchidae</taxon>
        <taxon>Plakobranchus</taxon>
    </lineage>
</organism>
<feature type="compositionally biased region" description="Polar residues" evidence="1">
    <location>
        <begin position="274"/>
        <end position="284"/>
    </location>
</feature>
<feature type="region of interest" description="Disordered" evidence="1">
    <location>
        <begin position="1"/>
        <end position="181"/>
    </location>
</feature>
<dbReference type="Proteomes" id="UP000735302">
    <property type="component" value="Unassembled WGS sequence"/>
</dbReference>
<evidence type="ECO:0000313" key="3">
    <source>
        <dbReference type="Proteomes" id="UP000735302"/>
    </source>
</evidence>
<dbReference type="EMBL" id="BLXT01003924">
    <property type="protein sequence ID" value="GFO08009.1"/>
    <property type="molecule type" value="Genomic_DNA"/>
</dbReference>
<feature type="compositionally biased region" description="Pro residues" evidence="1">
    <location>
        <begin position="49"/>
        <end position="61"/>
    </location>
</feature>
<feature type="compositionally biased region" description="Basic residues" evidence="1">
    <location>
        <begin position="258"/>
        <end position="269"/>
    </location>
</feature>
<comment type="caution">
    <text evidence="2">The sequence shown here is derived from an EMBL/GenBank/DDBJ whole genome shotgun (WGS) entry which is preliminary data.</text>
</comment>
<accession>A0AAV4AP80</accession>
<feature type="compositionally biased region" description="Low complexity" evidence="1">
    <location>
        <begin position="121"/>
        <end position="138"/>
    </location>
</feature>
<gene>
    <name evidence="2" type="ORF">PoB_003451400</name>
</gene>
<evidence type="ECO:0000256" key="1">
    <source>
        <dbReference type="SAM" id="MobiDB-lite"/>
    </source>
</evidence>
<dbReference type="AlphaFoldDB" id="A0AAV4AP80"/>
<sequence length="341" mass="37134">MGSDISCLAKDGHRKESANTGAASEDGIYEDGEHLDGVSVSSDRTPSSHPQPPSYPPPPNPKLRSPVNNHNHKDNPSDDPDGDQTMPAGAQEAEAVKNKNGSPKQSPIWHDVNGYAMPLPKSGKAASAANGGKSKSAAPNEKSRNVDQKKDGFKKGGEKNLAMAKKEDLNQREKGKSTNILDVERSDTGAYCNVIIPDNRGSKSFSNEIYQDTDVHTPEVSPTPKNVGKPANTQEKSQNSKLTYIEVEFVNQPEVTQKRPKVKQPKVKRPPSPIQYSDVISENGTVRLVTDGNGDDDDDNNDDNGDDDDADYEYDDDADYEYDDDDDDDDYDDGGGDYTNF</sequence>
<feature type="compositionally biased region" description="Polar residues" evidence="1">
    <location>
        <begin position="231"/>
        <end position="242"/>
    </location>
</feature>
<evidence type="ECO:0000313" key="2">
    <source>
        <dbReference type="EMBL" id="GFO08009.1"/>
    </source>
</evidence>
<reference evidence="2 3" key="1">
    <citation type="journal article" date="2021" name="Elife">
        <title>Chloroplast acquisition without the gene transfer in kleptoplastic sea slugs, Plakobranchus ocellatus.</title>
        <authorList>
            <person name="Maeda T."/>
            <person name="Takahashi S."/>
            <person name="Yoshida T."/>
            <person name="Shimamura S."/>
            <person name="Takaki Y."/>
            <person name="Nagai Y."/>
            <person name="Toyoda A."/>
            <person name="Suzuki Y."/>
            <person name="Arimoto A."/>
            <person name="Ishii H."/>
            <person name="Satoh N."/>
            <person name="Nishiyama T."/>
            <person name="Hasebe M."/>
            <person name="Maruyama T."/>
            <person name="Minagawa J."/>
            <person name="Obokata J."/>
            <person name="Shigenobu S."/>
        </authorList>
    </citation>
    <scope>NUCLEOTIDE SEQUENCE [LARGE SCALE GENOMIC DNA]</scope>
</reference>
<feature type="region of interest" description="Disordered" evidence="1">
    <location>
        <begin position="197"/>
        <end position="341"/>
    </location>
</feature>